<protein>
    <submittedName>
        <fullName evidence="8">Protein phosphatase 1 regulatory subunit 35</fullName>
    </submittedName>
</protein>
<dbReference type="GeneID" id="107118096"/>
<sequence length="269" mass="29014">MAGPGGGDEDSLPCAAPAPLPAPPVQPLIPDPAVVLTPDREGGGGGILRRRGPGNIRRRQVRFRLDSGSHEVGGGHLDLLGRVEETQGASTSSLAPSLLTREPCGSLAEDGHLNQPSGLSTPILHSSIALGAEVQAAREQDFDARRAARELLQHSFPTRCAVEARVGESMNIPREQQLYQGLVSLQVPKEELLSSAMKEKLVLVGPRPEGQKELASEGPDLMAFYDPEELFTETAFLEVEGLPPLEQKPRARDPAATFLMYRKLRQWNS</sequence>
<organism evidence="7 8">
    <name type="scientific">Gekko japonicus</name>
    <name type="common">Schlegel's Japanese gecko</name>
    <dbReference type="NCBI Taxonomy" id="146911"/>
    <lineage>
        <taxon>Eukaryota</taxon>
        <taxon>Metazoa</taxon>
        <taxon>Chordata</taxon>
        <taxon>Craniata</taxon>
        <taxon>Vertebrata</taxon>
        <taxon>Euteleostomi</taxon>
        <taxon>Lepidosauria</taxon>
        <taxon>Squamata</taxon>
        <taxon>Bifurcata</taxon>
        <taxon>Gekkota</taxon>
        <taxon>Gekkonidae</taxon>
        <taxon>Gekkoninae</taxon>
        <taxon>Gekko</taxon>
    </lineage>
</organism>
<evidence type="ECO:0000256" key="3">
    <source>
        <dbReference type="ARBA" id="ARBA00023212"/>
    </source>
</evidence>
<dbReference type="PANTHER" id="PTHR28625">
    <property type="entry name" value="PROTEIN PHOSPHATASE 1 REGULATORY SUBUNIT 35"/>
    <property type="match status" value="1"/>
</dbReference>
<feature type="domain" description="Protein phosphatase 1 regulatory subunit 35 C-terminal" evidence="6">
    <location>
        <begin position="122"/>
        <end position="263"/>
    </location>
</feature>
<evidence type="ECO:0000256" key="2">
    <source>
        <dbReference type="ARBA" id="ARBA00022490"/>
    </source>
</evidence>
<dbReference type="Proteomes" id="UP000694871">
    <property type="component" value="Unplaced"/>
</dbReference>
<evidence type="ECO:0000313" key="7">
    <source>
        <dbReference type="Proteomes" id="UP000694871"/>
    </source>
</evidence>
<reference evidence="8" key="1">
    <citation type="submission" date="2025-08" db="UniProtKB">
        <authorList>
            <consortium name="RefSeq"/>
        </authorList>
    </citation>
    <scope>IDENTIFICATION</scope>
</reference>
<dbReference type="Pfam" id="PF15503">
    <property type="entry name" value="PPP1R35_C"/>
    <property type="match status" value="1"/>
</dbReference>
<evidence type="ECO:0000256" key="5">
    <source>
        <dbReference type="SAM" id="MobiDB-lite"/>
    </source>
</evidence>
<dbReference type="RefSeq" id="XP_015275824.1">
    <property type="nucleotide sequence ID" value="XM_015420338.1"/>
</dbReference>
<evidence type="ECO:0000259" key="6">
    <source>
        <dbReference type="Pfam" id="PF15503"/>
    </source>
</evidence>
<keyword evidence="2" id="KW-0963">Cytoplasm</keyword>
<proteinExistence type="inferred from homology"/>
<dbReference type="InterPro" id="IPR029135">
    <property type="entry name" value="PPP1R35_C"/>
</dbReference>
<evidence type="ECO:0000256" key="4">
    <source>
        <dbReference type="ARBA" id="ARBA00029452"/>
    </source>
</evidence>
<accession>A0ABM1KQ37</accession>
<dbReference type="PANTHER" id="PTHR28625:SF1">
    <property type="entry name" value="PROTEIN PHOSPHATASE 1 REGULATORY SUBUNIT 35"/>
    <property type="match status" value="1"/>
</dbReference>
<comment type="similarity">
    <text evidence="4">Belongs to the PPP1R35 family.</text>
</comment>
<feature type="region of interest" description="Disordered" evidence="5">
    <location>
        <begin position="1"/>
        <end position="55"/>
    </location>
</feature>
<evidence type="ECO:0000313" key="8">
    <source>
        <dbReference type="RefSeq" id="XP_015275824.1"/>
    </source>
</evidence>
<name>A0ABM1KQ37_GEKJA</name>
<feature type="compositionally biased region" description="Pro residues" evidence="5">
    <location>
        <begin position="16"/>
        <end position="30"/>
    </location>
</feature>
<keyword evidence="3" id="KW-0206">Cytoskeleton</keyword>
<evidence type="ECO:0000256" key="1">
    <source>
        <dbReference type="ARBA" id="ARBA00004114"/>
    </source>
</evidence>
<comment type="subcellular location">
    <subcellularLocation>
        <location evidence="1">Cytoplasm</location>
        <location evidence="1">Cytoskeleton</location>
        <location evidence="1">Microtubule organizing center</location>
        <location evidence="1">Centrosome</location>
        <location evidence="1">Centriole</location>
    </subcellularLocation>
</comment>
<keyword evidence="7" id="KW-1185">Reference proteome</keyword>
<dbReference type="InterPro" id="IPR033590">
    <property type="entry name" value="PPP1R35"/>
</dbReference>
<gene>
    <name evidence="8" type="primary">PPP1R35</name>
</gene>